<dbReference type="Proteomes" id="UP000054988">
    <property type="component" value="Unassembled WGS sequence"/>
</dbReference>
<proteinExistence type="predicted"/>
<dbReference type="EMBL" id="LATX01001734">
    <property type="protein sequence ID" value="KTB38663.1"/>
    <property type="molecule type" value="Genomic_DNA"/>
</dbReference>
<accession>A0A0W0FQL7</accession>
<dbReference type="AlphaFoldDB" id="A0A0W0FQL7"/>
<comment type="caution">
    <text evidence="1">The sequence shown here is derived from an EMBL/GenBank/DDBJ whole genome shotgun (WGS) entry which is preliminary data.</text>
</comment>
<organism evidence="1 2">
    <name type="scientific">Moniliophthora roreri</name>
    <name type="common">Frosty pod rot fungus</name>
    <name type="synonym">Monilia roreri</name>
    <dbReference type="NCBI Taxonomy" id="221103"/>
    <lineage>
        <taxon>Eukaryota</taxon>
        <taxon>Fungi</taxon>
        <taxon>Dikarya</taxon>
        <taxon>Basidiomycota</taxon>
        <taxon>Agaricomycotina</taxon>
        <taxon>Agaricomycetes</taxon>
        <taxon>Agaricomycetidae</taxon>
        <taxon>Agaricales</taxon>
        <taxon>Marasmiineae</taxon>
        <taxon>Marasmiaceae</taxon>
        <taxon>Moniliophthora</taxon>
    </lineage>
</organism>
<gene>
    <name evidence="1" type="ORF">WG66_8668</name>
</gene>
<sequence length="79" mass="8765">MLGPIIVFARDSVLLRSWPTPTYAALQDWQRAQNSDSTISDWARELGCPELEIIGARMDQGHFEGVIDTQVGMNASGSW</sequence>
<evidence type="ECO:0000313" key="1">
    <source>
        <dbReference type="EMBL" id="KTB38663.1"/>
    </source>
</evidence>
<reference evidence="1 2" key="1">
    <citation type="submission" date="2015-12" db="EMBL/GenBank/DDBJ databases">
        <title>Draft genome sequence of Moniliophthora roreri, the causal agent of frosty pod rot of cacao.</title>
        <authorList>
            <person name="Aime M.C."/>
            <person name="Diaz-Valderrama J.R."/>
            <person name="Kijpornyongpan T."/>
            <person name="Phillips-Mora W."/>
        </authorList>
    </citation>
    <scope>NUCLEOTIDE SEQUENCE [LARGE SCALE GENOMIC DNA]</scope>
    <source>
        <strain evidence="1 2">MCA 2952</strain>
    </source>
</reference>
<evidence type="ECO:0000313" key="2">
    <source>
        <dbReference type="Proteomes" id="UP000054988"/>
    </source>
</evidence>
<protein>
    <submittedName>
        <fullName evidence="1">Uncharacterized protein</fullName>
    </submittedName>
</protein>
<name>A0A0W0FQL7_MONRR</name>